<gene>
    <name evidence="6" type="ORF">IV50_GL000744</name>
</gene>
<dbReference type="GO" id="GO:0008173">
    <property type="term" value="F:RNA methyltransferase activity"/>
    <property type="evidence" value="ECO:0007669"/>
    <property type="project" value="InterPro"/>
</dbReference>
<reference evidence="6 7" key="1">
    <citation type="journal article" date="2015" name="Genome Announc.">
        <title>Expanding the biotechnology potential of lactobacilli through comparative genomics of 213 strains and associated genera.</title>
        <authorList>
            <person name="Sun Z."/>
            <person name="Harris H.M."/>
            <person name="McCann A."/>
            <person name="Guo C."/>
            <person name="Argimon S."/>
            <person name="Zhang W."/>
            <person name="Yang X."/>
            <person name="Jeffery I.B."/>
            <person name="Cooney J.C."/>
            <person name="Kagawa T.F."/>
            <person name="Liu W."/>
            <person name="Song Y."/>
            <person name="Salvetti E."/>
            <person name="Wrobel A."/>
            <person name="Rasinkangas P."/>
            <person name="Parkhill J."/>
            <person name="Rea M.C."/>
            <person name="O'Sullivan O."/>
            <person name="Ritari J."/>
            <person name="Douillard F.P."/>
            <person name="Paul Ross R."/>
            <person name="Yang R."/>
            <person name="Briner A.E."/>
            <person name="Felis G.E."/>
            <person name="de Vos W.M."/>
            <person name="Barrangou R."/>
            <person name="Klaenhammer T.R."/>
            <person name="Caufield P.W."/>
            <person name="Cui Y."/>
            <person name="Zhang H."/>
            <person name="O'Toole P.W."/>
        </authorList>
    </citation>
    <scope>NUCLEOTIDE SEQUENCE [LARGE SCALE GENOMIC DNA]</scope>
    <source>
        <strain evidence="6 7">DSM 20410</strain>
    </source>
</reference>
<dbReference type="EMBL" id="JQBM01000002">
    <property type="protein sequence ID" value="KRN46471.1"/>
    <property type="molecule type" value="Genomic_DNA"/>
</dbReference>
<keyword evidence="2 6" id="KW-0489">Methyltransferase</keyword>
<dbReference type="FunFam" id="3.40.1280.10:FF:000008">
    <property type="entry name" value="Group 3 RNA methyltransferase TrmH"/>
    <property type="match status" value="1"/>
</dbReference>
<dbReference type="PANTHER" id="PTHR46429">
    <property type="entry name" value="23S RRNA (GUANOSINE-2'-O-)-METHYLTRANSFERASE RLMB"/>
    <property type="match status" value="1"/>
</dbReference>
<evidence type="ECO:0000256" key="3">
    <source>
        <dbReference type="ARBA" id="ARBA00022679"/>
    </source>
</evidence>
<evidence type="ECO:0000313" key="7">
    <source>
        <dbReference type="Proteomes" id="UP000051992"/>
    </source>
</evidence>
<sequence length="292" mass="31857">MGRQKQMVQPKNNKQKGRQNRPKNQDRPKQAKRSQAPKAVTPEINATDDAEFIFGIHAATEALKGETQINKVWLQSGLQDKTRNELTTLAKKRGLIIQDAPKAKLDELTNGQNHQGVVLSIAAYAYASIDDMFALAAERDEAPFILILDSIEDPHNLGSILRTADAAGVHGIIIPKRRAVQLTATVAKTSTGAIEHVPVARVTNLVQTVEKLKEQGLWVFGTDMDGADYRRWNAQGPTALIIGNEGKGISPLLKKAVDETLSIPMIGHVQSLNASVAASLLIYQGFNSRHPL</sequence>
<proteinExistence type="inferred from homology"/>
<comment type="caution">
    <text evidence="6">The sequence shown here is derived from an EMBL/GenBank/DDBJ whole genome shotgun (WGS) entry which is preliminary data.</text>
</comment>
<dbReference type="Gene3D" id="3.30.1330.30">
    <property type="match status" value="1"/>
</dbReference>
<dbReference type="InterPro" id="IPR004441">
    <property type="entry name" value="rRNA_MeTrfase_TrmH"/>
</dbReference>
<keyword evidence="3 6" id="KW-0808">Transferase</keyword>
<name>A0A0R2H8V0_WEIVI</name>
<dbReference type="InterPro" id="IPR029026">
    <property type="entry name" value="tRNA_m1G_MTases_N"/>
</dbReference>
<dbReference type="Proteomes" id="UP000051992">
    <property type="component" value="Unassembled WGS sequence"/>
</dbReference>
<keyword evidence="7" id="KW-1185">Reference proteome</keyword>
<dbReference type="InterPro" id="IPR029064">
    <property type="entry name" value="Ribosomal_eL30-like_sf"/>
</dbReference>
<organism evidence="6 7">
    <name type="scientific">Weissella viridescens</name>
    <name type="common">Lactobacillus viridescens</name>
    <dbReference type="NCBI Taxonomy" id="1629"/>
    <lineage>
        <taxon>Bacteria</taxon>
        <taxon>Bacillati</taxon>
        <taxon>Bacillota</taxon>
        <taxon>Bacilli</taxon>
        <taxon>Lactobacillales</taxon>
        <taxon>Lactobacillaceae</taxon>
        <taxon>Weissella</taxon>
    </lineage>
</organism>
<evidence type="ECO:0000313" key="6">
    <source>
        <dbReference type="EMBL" id="KRN46471.1"/>
    </source>
</evidence>
<dbReference type="InterPro" id="IPR029028">
    <property type="entry name" value="Alpha/beta_knot_MTases"/>
</dbReference>
<comment type="similarity">
    <text evidence="1">Belongs to the class IV-like SAM-binding methyltransferase superfamily. RNA methyltransferase TrmH family.</text>
</comment>
<dbReference type="GO" id="GO:0006396">
    <property type="term" value="P:RNA processing"/>
    <property type="evidence" value="ECO:0007669"/>
    <property type="project" value="InterPro"/>
</dbReference>
<dbReference type="InterPro" id="IPR001537">
    <property type="entry name" value="SpoU_MeTrfase"/>
</dbReference>
<dbReference type="InterPro" id="IPR013123">
    <property type="entry name" value="SpoU_subst-bd"/>
</dbReference>
<evidence type="ECO:0000256" key="4">
    <source>
        <dbReference type="SAM" id="MobiDB-lite"/>
    </source>
</evidence>
<feature type="compositionally biased region" description="Polar residues" evidence="4">
    <location>
        <begin position="1"/>
        <end position="12"/>
    </location>
</feature>
<protein>
    <submittedName>
        <fullName evidence="6">tRNA rRNA methyltransferase</fullName>
    </submittedName>
</protein>
<dbReference type="GO" id="GO:0005829">
    <property type="term" value="C:cytosol"/>
    <property type="evidence" value="ECO:0007669"/>
    <property type="project" value="TreeGrafter"/>
</dbReference>
<dbReference type="Pfam" id="PF00588">
    <property type="entry name" value="SpoU_methylase"/>
    <property type="match status" value="1"/>
</dbReference>
<dbReference type="SUPFAM" id="SSF55315">
    <property type="entry name" value="L30e-like"/>
    <property type="match status" value="1"/>
</dbReference>
<dbReference type="SMART" id="SM00967">
    <property type="entry name" value="SpoU_sub_bind"/>
    <property type="match status" value="1"/>
</dbReference>
<dbReference type="Gene3D" id="3.40.1280.10">
    <property type="match status" value="1"/>
</dbReference>
<dbReference type="NCBIfam" id="TIGR00186">
    <property type="entry name" value="rRNA_methyl_3"/>
    <property type="match status" value="1"/>
</dbReference>
<dbReference type="PATRIC" id="fig|1629.5.peg.750"/>
<dbReference type="GO" id="GO:0032259">
    <property type="term" value="P:methylation"/>
    <property type="evidence" value="ECO:0007669"/>
    <property type="project" value="UniProtKB-KW"/>
</dbReference>
<accession>A0A0R2H8V0</accession>
<dbReference type="Pfam" id="PF08032">
    <property type="entry name" value="SpoU_sub_bind"/>
    <property type="match status" value="1"/>
</dbReference>
<feature type="region of interest" description="Disordered" evidence="4">
    <location>
        <begin position="1"/>
        <end position="43"/>
    </location>
</feature>
<feature type="domain" description="RNA 2-O ribose methyltransferase substrate binding" evidence="5">
    <location>
        <begin position="52"/>
        <end position="127"/>
    </location>
</feature>
<dbReference type="CDD" id="cd18103">
    <property type="entry name" value="SpoU-like_RlmB"/>
    <property type="match status" value="1"/>
</dbReference>
<evidence type="ECO:0000256" key="2">
    <source>
        <dbReference type="ARBA" id="ARBA00022603"/>
    </source>
</evidence>
<dbReference type="AlphaFoldDB" id="A0A0R2H8V0"/>
<evidence type="ECO:0000256" key="1">
    <source>
        <dbReference type="ARBA" id="ARBA00007228"/>
    </source>
</evidence>
<dbReference type="PANTHER" id="PTHR46429:SF1">
    <property type="entry name" value="23S RRNA (GUANOSINE-2'-O-)-METHYLTRANSFERASE RLMB"/>
    <property type="match status" value="1"/>
</dbReference>
<dbReference type="GO" id="GO:0003723">
    <property type="term" value="F:RNA binding"/>
    <property type="evidence" value="ECO:0007669"/>
    <property type="project" value="InterPro"/>
</dbReference>
<evidence type="ECO:0000259" key="5">
    <source>
        <dbReference type="SMART" id="SM00967"/>
    </source>
</evidence>
<dbReference type="SUPFAM" id="SSF75217">
    <property type="entry name" value="alpha/beta knot"/>
    <property type="match status" value="1"/>
</dbReference>